<organism evidence="2 3">
    <name type="scientific">Hymenobacter telluris</name>
    <dbReference type="NCBI Taxonomy" id="2816474"/>
    <lineage>
        <taxon>Bacteria</taxon>
        <taxon>Pseudomonadati</taxon>
        <taxon>Bacteroidota</taxon>
        <taxon>Cytophagia</taxon>
        <taxon>Cytophagales</taxon>
        <taxon>Hymenobacteraceae</taxon>
        <taxon>Hymenobacter</taxon>
    </lineage>
</organism>
<feature type="transmembrane region" description="Helical" evidence="1">
    <location>
        <begin position="68"/>
        <end position="88"/>
    </location>
</feature>
<keyword evidence="1" id="KW-0812">Transmembrane</keyword>
<comment type="caution">
    <text evidence="2">The sequence shown here is derived from an EMBL/GenBank/DDBJ whole genome shotgun (WGS) entry which is preliminary data.</text>
</comment>
<keyword evidence="3" id="KW-1185">Reference proteome</keyword>
<reference evidence="2" key="1">
    <citation type="submission" date="2021-03" db="EMBL/GenBank/DDBJ databases">
        <authorList>
            <person name="Kim M.K."/>
        </authorList>
    </citation>
    <scope>NUCLEOTIDE SEQUENCE</scope>
    <source>
        <strain evidence="2">BT186</strain>
    </source>
</reference>
<name>A0A939EVA2_9BACT</name>
<dbReference type="Proteomes" id="UP000664144">
    <property type="component" value="Unassembled WGS sequence"/>
</dbReference>
<dbReference type="AlphaFoldDB" id="A0A939EVA2"/>
<gene>
    <name evidence="2" type="ORF">J0X19_05060</name>
</gene>
<keyword evidence="1" id="KW-0472">Membrane</keyword>
<accession>A0A939EVA2</accession>
<feature type="transmembrane region" description="Helical" evidence="1">
    <location>
        <begin position="41"/>
        <end position="61"/>
    </location>
</feature>
<evidence type="ECO:0000313" key="3">
    <source>
        <dbReference type="Proteomes" id="UP000664144"/>
    </source>
</evidence>
<protein>
    <submittedName>
        <fullName evidence="2">Uncharacterized protein</fullName>
    </submittedName>
</protein>
<feature type="transmembrane region" description="Helical" evidence="1">
    <location>
        <begin position="12"/>
        <end position="35"/>
    </location>
</feature>
<proteinExistence type="predicted"/>
<evidence type="ECO:0000256" key="1">
    <source>
        <dbReference type="SAM" id="Phobius"/>
    </source>
</evidence>
<dbReference type="RefSeq" id="WP_206982058.1">
    <property type="nucleotide sequence ID" value="NZ_JAFLQZ010000003.1"/>
</dbReference>
<keyword evidence="1" id="KW-1133">Transmembrane helix</keyword>
<sequence>MKPTQSNLNNSQYWLTAFLLIPVICSMQFGSAYTVDKGMSVLYSGLAGGVAGAIGIACYYFTEKRKPIFRLAVLMMLAVVAALPTVFLPHPDALMSKDGVKYSTCPICGYVAYRSQEKSCDNCGIELTEDEMRQAGISTLDSLINLEQSFYFIPDDEKMAIDFNQPTISEDGYLLDKSWSPTISKAAVEKQATYYYEFRKKYPVKVQVIKKQ</sequence>
<evidence type="ECO:0000313" key="2">
    <source>
        <dbReference type="EMBL" id="MBO0357305.1"/>
    </source>
</evidence>
<dbReference type="EMBL" id="JAFLQZ010000003">
    <property type="protein sequence ID" value="MBO0357305.1"/>
    <property type="molecule type" value="Genomic_DNA"/>
</dbReference>